<dbReference type="InParanoid" id="A0A0N8NZ62"/>
<dbReference type="Proteomes" id="UP000007801">
    <property type="component" value="Unassembled WGS sequence"/>
</dbReference>
<dbReference type="EMBL" id="CH902620">
    <property type="protein sequence ID" value="KPU73436.1"/>
    <property type="molecule type" value="Genomic_DNA"/>
</dbReference>
<organism evidence="1 2">
    <name type="scientific">Drosophila ananassae</name>
    <name type="common">Fruit fly</name>
    <dbReference type="NCBI Taxonomy" id="7217"/>
    <lineage>
        <taxon>Eukaryota</taxon>
        <taxon>Metazoa</taxon>
        <taxon>Ecdysozoa</taxon>
        <taxon>Arthropoda</taxon>
        <taxon>Hexapoda</taxon>
        <taxon>Insecta</taxon>
        <taxon>Pterygota</taxon>
        <taxon>Neoptera</taxon>
        <taxon>Endopterygota</taxon>
        <taxon>Diptera</taxon>
        <taxon>Brachycera</taxon>
        <taxon>Muscomorpha</taxon>
        <taxon>Ephydroidea</taxon>
        <taxon>Drosophilidae</taxon>
        <taxon>Drosophila</taxon>
        <taxon>Sophophora</taxon>
    </lineage>
</organism>
<keyword evidence="2" id="KW-1185">Reference proteome</keyword>
<proteinExistence type="predicted"/>
<gene>
    <name evidence="1" type="primary">Dana\GF26897</name>
    <name evidence="1" type="ORF">GF26897</name>
</gene>
<evidence type="ECO:0000313" key="1">
    <source>
        <dbReference type="EMBL" id="KPU73436.1"/>
    </source>
</evidence>
<accession>A0A0N8NZ62</accession>
<reference evidence="1 2" key="1">
    <citation type="journal article" date="2007" name="Nature">
        <title>Evolution of genes and genomes on the Drosophila phylogeny.</title>
        <authorList>
            <consortium name="Drosophila 12 Genomes Consortium"/>
            <person name="Clark A.G."/>
            <person name="Eisen M.B."/>
            <person name="Smith D.R."/>
            <person name="Bergman C.M."/>
            <person name="Oliver B."/>
            <person name="Markow T.A."/>
            <person name="Kaufman T.C."/>
            <person name="Kellis M."/>
            <person name="Gelbart W."/>
            <person name="Iyer V.N."/>
            <person name="Pollard D.A."/>
            <person name="Sackton T.B."/>
            <person name="Larracuente A.M."/>
            <person name="Singh N.D."/>
            <person name="Abad J.P."/>
            <person name="Abt D.N."/>
            <person name="Adryan B."/>
            <person name="Aguade M."/>
            <person name="Akashi H."/>
            <person name="Anderson W.W."/>
            <person name="Aquadro C.F."/>
            <person name="Ardell D.H."/>
            <person name="Arguello R."/>
            <person name="Artieri C.G."/>
            <person name="Barbash D.A."/>
            <person name="Barker D."/>
            <person name="Barsanti P."/>
            <person name="Batterham P."/>
            <person name="Batzoglou S."/>
            <person name="Begun D."/>
            <person name="Bhutkar A."/>
            <person name="Blanco E."/>
            <person name="Bosak S.A."/>
            <person name="Bradley R.K."/>
            <person name="Brand A.D."/>
            <person name="Brent M.R."/>
            <person name="Brooks A.N."/>
            <person name="Brown R.H."/>
            <person name="Butlin R.K."/>
            <person name="Caggese C."/>
            <person name="Calvi B.R."/>
            <person name="Bernardo de Carvalho A."/>
            <person name="Caspi A."/>
            <person name="Castrezana S."/>
            <person name="Celniker S.E."/>
            <person name="Chang J.L."/>
            <person name="Chapple C."/>
            <person name="Chatterji S."/>
            <person name="Chinwalla A."/>
            <person name="Civetta A."/>
            <person name="Clifton S.W."/>
            <person name="Comeron J.M."/>
            <person name="Costello J.C."/>
            <person name="Coyne J.A."/>
            <person name="Daub J."/>
            <person name="David R.G."/>
            <person name="Delcher A.L."/>
            <person name="Delehaunty K."/>
            <person name="Do C.B."/>
            <person name="Ebling H."/>
            <person name="Edwards K."/>
            <person name="Eickbush T."/>
            <person name="Evans J.D."/>
            <person name="Filipski A."/>
            <person name="Findeiss S."/>
            <person name="Freyhult E."/>
            <person name="Fulton L."/>
            <person name="Fulton R."/>
            <person name="Garcia A.C."/>
            <person name="Gardiner A."/>
            <person name="Garfield D.A."/>
            <person name="Garvin B.E."/>
            <person name="Gibson G."/>
            <person name="Gilbert D."/>
            <person name="Gnerre S."/>
            <person name="Godfrey J."/>
            <person name="Good R."/>
            <person name="Gotea V."/>
            <person name="Gravely B."/>
            <person name="Greenberg A.J."/>
            <person name="Griffiths-Jones S."/>
            <person name="Gross S."/>
            <person name="Guigo R."/>
            <person name="Gustafson E.A."/>
            <person name="Haerty W."/>
            <person name="Hahn M.W."/>
            <person name="Halligan D.L."/>
            <person name="Halpern A.L."/>
            <person name="Halter G.M."/>
            <person name="Han M.V."/>
            <person name="Heger A."/>
            <person name="Hillier L."/>
            <person name="Hinrichs A.S."/>
            <person name="Holmes I."/>
            <person name="Hoskins R.A."/>
            <person name="Hubisz M.J."/>
            <person name="Hultmark D."/>
            <person name="Huntley M.A."/>
            <person name="Jaffe D.B."/>
            <person name="Jagadeeshan S."/>
            <person name="Jeck W.R."/>
            <person name="Johnson J."/>
            <person name="Jones C.D."/>
            <person name="Jordan W.C."/>
            <person name="Karpen G.H."/>
            <person name="Kataoka E."/>
            <person name="Keightley P.D."/>
            <person name="Kheradpour P."/>
            <person name="Kirkness E.F."/>
            <person name="Koerich L.B."/>
            <person name="Kristiansen K."/>
            <person name="Kudrna D."/>
            <person name="Kulathinal R.J."/>
            <person name="Kumar S."/>
            <person name="Kwok R."/>
            <person name="Lander E."/>
            <person name="Langley C.H."/>
            <person name="Lapoint R."/>
            <person name="Lazzaro B.P."/>
            <person name="Lee S.J."/>
            <person name="Levesque L."/>
            <person name="Li R."/>
            <person name="Lin C.F."/>
            <person name="Lin M.F."/>
            <person name="Lindblad-Toh K."/>
            <person name="Llopart A."/>
            <person name="Long M."/>
            <person name="Low L."/>
            <person name="Lozovsky E."/>
            <person name="Lu J."/>
            <person name="Luo M."/>
            <person name="Machado C.A."/>
            <person name="Makalowski W."/>
            <person name="Marzo M."/>
            <person name="Matsuda M."/>
            <person name="Matzkin L."/>
            <person name="McAllister B."/>
            <person name="McBride C.S."/>
            <person name="McKernan B."/>
            <person name="McKernan K."/>
            <person name="Mendez-Lago M."/>
            <person name="Minx P."/>
            <person name="Mollenhauer M.U."/>
            <person name="Montooth K."/>
            <person name="Mount S.M."/>
            <person name="Mu X."/>
            <person name="Myers E."/>
            <person name="Negre B."/>
            <person name="Newfeld S."/>
            <person name="Nielsen R."/>
            <person name="Noor M.A."/>
            <person name="O'Grady P."/>
            <person name="Pachter L."/>
            <person name="Papaceit M."/>
            <person name="Parisi M.J."/>
            <person name="Parisi M."/>
            <person name="Parts L."/>
            <person name="Pedersen J.S."/>
            <person name="Pesole G."/>
            <person name="Phillippy A.M."/>
            <person name="Ponting C.P."/>
            <person name="Pop M."/>
            <person name="Porcelli D."/>
            <person name="Powell J.R."/>
            <person name="Prohaska S."/>
            <person name="Pruitt K."/>
            <person name="Puig M."/>
            <person name="Quesneville H."/>
            <person name="Ram K.R."/>
            <person name="Rand D."/>
            <person name="Rasmussen M.D."/>
            <person name="Reed L.K."/>
            <person name="Reenan R."/>
            <person name="Reily A."/>
            <person name="Remington K.A."/>
            <person name="Rieger T.T."/>
            <person name="Ritchie M.G."/>
            <person name="Robin C."/>
            <person name="Rogers Y.H."/>
            <person name="Rohde C."/>
            <person name="Rozas J."/>
            <person name="Rubenfield M.J."/>
            <person name="Ruiz A."/>
            <person name="Russo S."/>
            <person name="Salzberg S.L."/>
            <person name="Sanchez-Gracia A."/>
            <person name="Saranga D.J."/>
            <person name="Sato H."/>
            <person name="Schaeffer S.W."/>
            <person name="Schatz M.C."/>
            <person name="Schlenke T."/>
            <person name="Schwartz R."/>
            <person name="Segarra C."/>
            <person name="Singh R.S."/>
            <person name="Sirot L."/>
            <person name="Sirota M."/>
            <person name="Sisneros N.B."/>
            <person name="Smith C.D."/>
            <person name="Smith T.F."/>
            <person name="Spieth J."/>
            <person name="Stage D.E."/>
            <person name="Stark A."/>
            <person name="Stephan W."/>
            <person name="Strausberg R.L."/>
            <person name="Strempel S."/>
            <person name="Sturgill D."/>
            <person name="Sutton G."/>
            <person name="Sutton G.G."/>
            <person name="Tao W."/>
            <person name="Teichmann S."/>
            <person name="Tobari Y.N."/>
            <person name="Tomimura Y."/>
            <person name="Tsolas J.M."/>
            <person name="Valente V.L."/>
            <person name="Venter E."/>
            <person name="Venter J.C."/>
            <person name="Vicario S."/>
            <person name="Vieira F.G."/>
            <person name="Vilella A.J."/>
            <person name="Villasante A."/>
            <person name="Walenz B."/>
            <person name="Wang J."/>
            <person name="Wasserman M."/>
            <person name="Watts T."/>
            <person name="Wilson D."/>
            <person name="Wilson R.K."/>
            <person name="Wing R.A."/>
            <person name="Wolfner M.F."/>
            <person name="Wong A."/>
            <person name="Wong G.K."/>
            <person name="Wu C.I."/>
            <person name="Wu G."/>
            <person name="Yamamoto D."/>
            <person name="Yang H.P."/>
            <person name="Yang S.P."/>
            <person name="Yorke J.A."/>
            <person name="Yoshida K."/>
            <person name="Zdobnov E."/>
            <person name="Zhang P."/>
            <person name="Zhang Y."/>
            <person name="Zimin A.V."/>
            <person name="Baldwin J."/>
            <person name="Abdouelleil A."/>
            <person name="Abdulkadir J."/>
            <person name="Abebe A."/>
            <person name="Abera B."/>
            <person name="Abreu J."/>
            <person name="Acer S.C."/>
            <person name="Aftuck L."/>
            <person name="Alexander A."/>
            <person name="An P."/>
            <person name="Anderson E."/>
            <person name="Anderson S."/>
            <person name="Arachi H."/>
            <person name="Azer M."/>
            <person name="Bachantsang P."/>
            <person name="Barry A."/>
            <person name="Bayul T."/>
            <person name="Berlin A."/>
            <person name="Bessette D."/>
            <person name="Bloom T."/>
            <person name="Blye J."/>
            <person name="Boguslavskiy L."/>
            <person name="Bonnet C."/>
            <person name="Boukhgalter B."/>
            <person name="Bourzgui I."/>
            <person name="Brown A."/>
            <person name="Cahill P."/>
            <person name="Channer S."/>
            <person name="Cheshatsang Y."/>
            <person name="Chuda L."/>
            <person name="Citroen M."/>
            <person name="Collymore A."/>
            <person name="Cooke P."/>
            <person name="Costello M."/>
            <person name="D'Aco K."/>
            <person name="Daza R."/>
            <person name="De Haan G."/>
            <person name="DeGray S."/>
            <person name="DeMaso C."/>
            <person name="Dhargay N."/>
            <person name="Dooley K."/>
            <person name="Dooley E."/>
            <person name="Doricent M."/>
            <person name="Dorje P."/>
            <person name="Dorjee K."/>
            <person name="Dupes A."/>
            <person name="Elong R."/>
            <person name="Falk J."/>
            <person name="Farina A."/>
            <person name="Faro S."/>
            <person name="Ferguson D."/>
            <person name="Fisher S."/>
            <person name="Foley C.D."/>
            <person name="Franke A."/>
            <person name="Friedrich D."/>
            <person name="Gadbois L."/>
            <person name="Gearin G."/>
            <person name="Gearin C.R."/>
            <person name="Giannoukos G."/>
            <person name="Goode T."/>
            <person name="Graham J."/>
            <person name="Grandbois E."/>
            <person name="Grewal S."/>
            <person name="Gyaltsen K."/>
            <person name="Hafez N."/>
            <person name="Hagos B."/>
            <person name="Hall J."/>
            <person name="Henson C."/>
            <person name="Hollinger A."/>
            <person name="Honan T."/>
            <person name="Huard M.D."/>
            <person name="Hughes L."/>
            <person name="Hurhula B."/>
            <person name="Husby M.E."/>
            <person name="Kamat A."/>
            <person name="Kanga B."/>
            <person name="Kashin S."/>
            <person name="Khazanovich D."/>
            <person name="Kisner P."/>
            <person name="Lance K."/>
            <person name="Lara M."/>
            <person name="Lee W."/>
            <person name="Lennon N."/>
            <person name="Letendre F."/>
            <person name="LeVine R."/>
            <person name="Lipovsky A."/>
            <person name="Liu X."/>
            <person name="Liu J."/>
            <person name="Liu S."/>
            <person name="Lokyitsang T."/>
            <person name="Lokyitsang Y."/>
            <person name="Lubonja R."/>
            <person name="Lui A."/>
            <person name="MacDonald P."/>
            <person name="Magnisalis V."/>
            <person name="Maru K."/>
            <person name="Matthews C."/>
            <person name="McCusker W."/>
            <person name="McDonough S."/>
            <person name="Mehta T."/>
            <person name="Meldrim J."/>
            <person name="Meneus L."/>
            <person name="Mihai O."/>
            <person name="Mihalev A."/>
            <person name="Mihova T."/>
            <person name="Mittelman R."/>
            <person name="Mlenga V."/>
            <person name="Montmayeur A."/>
            <person name="Mulrain L."/>
            <person name="Navidi A."/>
            <person name="Naylor J."/>
            <person name="Negash T."/>
            <person name="Nguyen T."/>
            <person name="Nguyen N."/>
            <person name="Nicol R."/>
            <person name="Norbu C."/>
            <person name="Norbu N."/>
            <person name="Novod N."/>
            <person name="O'Neill B."/>
            <person name="Osman S."/>
            <person name="Markiewicz E."/>
            <person name="Oyono O.L."/>
            <person name="Patti C."/>
            <person name="Phunkhang P."/>
            <person name="Pierre F."/>
            <person name="Priest M."/>
            <person name="Raghuraman S."/>
            <person name="Rege F."/>
            <person name="Reyes R."/>
            <person name="Rise C."/>
            <person name="Rogov P."/>
            <person name="Ross K."/>
            <person name="Ryan E."/>
            <person name="Settipalli S."/>
            <person name="Shea T."/>
            <person name="Sherpa N."/>
            <person name="Shi L."/>
            <person name="Shih D."/>
            <person name="Sparrow T."/>
            <person name="Spaulding J."/>
            <person name="Stalker J."/>
            <person name="Stange-Thomann N."/>
            <person name="Stavropoulos S."/>
            <person name="Stone C."/>
            <person name="Strader C."/>
            <person name="Tesfaye S."/>
            <person name="Thomson T."/>
            <person name="Thoulutsang Y."/>
            <person name="Thoulutsang D."/>
            <person name="Topham K."/>
            <person name="Topping I."/>
            <person name="Tsamla T."/>
            <person name="Vassiliev H."/>
            <person name="Vo A."/>
            <person name="Wangchuk T."/>
            <person name="Wangdi T."/>
            <person name="Weiand M."/>
            <person name="Wilkinson J."/>
            <person name="Wilson A."/>
            <person name="Yadav S."/>
            <person name="Young G."/>
            <person name="Yu Q."/>
            <person name="Zembek L."/>
            <person name="Zhong D."/>
            <person name="Zimmer A."/>
            <person name="Zwirko Z."/>
            <person name="Jaffe D.B."/>
            <person name="Alvarez P."/>
            <person name="Brockman W."/>
            <person name="Butler J."/>
            <person name="Chin C."/>
            <person name="Gnerre S."/>
            <person name="Grabherr M."/>
            <person name="Kleber M."/>
            <person name="Mauceli E."/>
            <person name="MacCallum I."/>
        </authorList>
    </citation>
    <scope>NUCLEOTIDE SEQUENCE [LARGE SCALE GENOMIC DNA]</scope>
    <source>
        <strain evidence="2">Tucson 14024-0371.13</strain>
    </source>
</reference>
<evidence type="ECO:0000313" key="2">
    <source>
        <dbReference type="Proteomes" id="UP000007801"/>
    </source>
</evidence>
<sequence>MTQLRRVRAAIQKTSPNDQREQHLYFTSKTSLRTERRKLSAKGAVPQSAKCFLLRTDCLCLGWLTEMAGFNGF</sequence>
<dbReference type="AlphaFoldDB" id="A0A0N8NZ62"/>
<protein>
    <submittedName>
        <fullName evidence="1">Uncharacterized protein</fullName>
    </submittedName>
</protein>
<name>A0A0N8NZ62_DROAN</name>